<keyword evidence="4" id="KW-0812">Transmembrane</keyword>
<evidence type="ECO:0000256" key="1">
    <source>
        <dbReference type="ARBA" id="ARBA00004370"/>
    </source>
</evidence>
<evidence type="ECO:0000313" key="7">
    <source>
        <dbReference type="Proteomes" id="UP000069015"/>
    </source>
</evidence>
<dbReference type="InterPro" id="IPR004089">
    <property type="entry name" value="MCPsignal_dom"/>
</dbReference>
<dbReference type="GO" id="GO:0006935">
    <property type="term" value="P:chemotaxis"/>
    <property type="evidence" value="ECO:0007669"/>
    <property type="project" value="UniProtKB-ARBA"/>
</dbReference>
<keyword evidence="4" id="KW-0472">Membrane</keyword>
<proteinExistence type="predicted"/>
<dbReference type="EMBL" id="CP013611">
    <property type="protein sequence ID" value="ALU44158.1"/>
    <property type="molecule type" value="Genomic_DNA"/>
</dbReference>
<dbReference type="SMART" id="SM00283">
    <property type="entry name" value="MA"/>
    <property type="match status" value="1"/>
</dbReference>
<keyword evidence="2 3" id="KW-0807">Transducer</keyword>
<name>A0A0U3GUZ5_9GAMM</name>
<protein>
    <recommendedName>
        <fullName evidence="5">Methyl-accepting transducer domain-containing protein</fullName>
    </recommendedName>
</protein>
<dbReference type="Gene3D" id="3.30.450.20">
    <property type="entry name" value="PAS domain"/>
    <property type="match status" value="2"/>
</dbReference>
<sequence>MSLTREQAEHALLQEVRNVALSLNQQNALASRTAKMLVLAQENGLFGERAQSLALSRQTLSEFPEYTGAYFGYEPDADGNDSQARNTEQVDKSVDQSGRFLPYWYRDGGSIAIAPLVDMESSLYYNGVKQRFLSSGRASAMITEPYMYEGNMIVEYSYPITEQRAFKGIGGVDRALDTVSAYLAEVKQHTGIDLFLISRDGNVIAATLENQNLRTKAITRTPYAKVFGHFFQNKQNNRIALTNDPIDQQSYYFASGFIHAGEWLVIARKSEQVVLSAVQSMFVKMAIFSALCMLVLIALSVWFIKKISLRIERAVTMAEQVARGDISGIITGDDEQDDEISTMERSLGRVVDSYRCIEKACQSITQGNFDIDMQQRSDNDHVAIAITNMAKRRKEINQALRNNNQVICASTTNQNRELENVAASTNEMSATISEVANLATQSADTANEALRAAKSTQSDLTRTVNEIQALSDEVNSVKQAISEVATSSENIGNIVDVINMIAEQTNLLALNAAIEAARAGEQGRGFAVVADEVRSLASKTRASTEEINELINVLSVGVNAAVSKVQSSVETTQITAEQSSEAVATLDDIVNNIDGISQDMTQIAAAVEQQSVTCEGINRNINVIHEEARELSTLANQDKH</sequence>
<keyword evidence="4" id="KW-1133">Transmembrane helix</keyword>
<dbReference type="CDD" id="cd12913">
    <property type="entry name" value="PDC1_MCP_like"/>
    <property type="match status" value="1"/>
</dbReference>
<reference evidence="6 7" key="1">
    <citation type="submission" date="2015-12" db="EMBL/GenBank/DDBJ databases">
        <title>Complete genome sequence of Pseudoalteromonas rubra SCSIO 6842, harboring a conjugative plasmid.</title>
        <authorList>
            <person name="Li B."/>
            <person name="Wang X."/>
        </authorList>
    </citation>
    <scope>NUCLEOTIDE SEQUENCE [LARGE SCALE GENOMIC DNA]</scope>
    <source>
        <strain evidence="6 7">SCSIO 6842</strain>
    </source>
</reference>
<accession>A0A0U3GUZ5</accession>
<dbReference type="Gene3D" id="1.10.287.950">
    <property type="entry name" value="Methyl-accepting chemotaxis protein"/>
    <property type="match status" value="1"/>
</dbReference>
<feature type="transmembrane region" description="Helical" evidence="4">
    <location>
        <begin position="281"/>
        <end position="304"/>
    </location>
</feature>
<evidence type="ECO:0000256" key="4">
    <source>
        <dbReference type="SAM" id="Phobius"/>
    </source>
</evidence>
<dbReference type="PROSITE" id="PS50111">
    <property type="entry name" value="CHEMOTAXIS_TRANSDUC_2"/>
    <property type="match status" value="1"/>
</dbReference>
<dbReference type="KEGG" id="prr:AT705_15095"/>
<dbReference type="Pfam" id="PF00015">
    <property type="entry name" value="MCPsignal"/>
    <property type="match status" value="1"/>
</dbReference>
<feature type="domain" description="Methyl-accepting transducer" evidence="5">
    <location>
        <begin position="389"/>
        <end position="625"/>
    </location>
</feature>
<dbReference type="PANTHER" id="PTHR32089">
    <property type="entry name" value="METHYL-ACCEPTING CHEMOTAXIS PROTEIN MCPB"/>
    <property type="match status" value="1"/>
</dbReference>
<evidence type="ECO:0000256" key="2">
    <source>
        <dbReference type="ARBA" id="ARBA00023224"/>
    </source>
</evidence>
<dbReference type="PANTHER" id="PTHR32089:SF112">
    <property type="entry name" value="LYSOZYME-LIKE PROTEIN-RELATED"/>
    <property type="match status" value="1"/>
</dbReference>
<organism evidence="6 7">
    <name type="scientific">Pseudoalteromonas rubra</name>
    <dbReference type="NCBI Taxonomy" id="43658"/>
    <lineage>
        <taxon>Bacteria</taxon>
        <taxon>Pseudomonadati</taxon>
        <taxon>Pseudomonadota</taxon>
        <taxon>Gammaproteobacteria</taxon>
        <taxon>Alteromonadales</taxon>
        <taxon>Pseudoalteromonadaceae</taxon>
        <taxon>Pseudoalteromonas</taxon>
    </lineage>
</organism>
<evidence type="ECO:0000313" key="6">
    <source>
        <dbReference type="EMBL" id="ALU44158.1"/>
    </source>
</evidence>
<dbReference type="AlphaFoldDB" id="A0A0U3GUZ5"/>
<comment type="subcellular location">
    <subcellularLocation>
        <location evidence="1">Membrane</location>
    </subcellularLocation>
</comment>
<dbReference type="GO" id="GO:0007165">
    <property type="term" value="P:signal transduction"/>
    <property type="evidence" value="ECO:0007669"/>
    <property type="project" value="UniProtKB-KW"/>
</dbReference>
<dbReference type="Proteomes" id="UP000069015">
    <property type="component" value="Chromosome 1"/>
</dbReference>
<gene>
    <name evidence="6" type="ORF">AT705_15095</name>
</gene>
<dbReference type="CDD" id="cd11386">
    <property type="entry name" value="MCP_signal"/>
    <property type="match status" value="1"/>
</dbReference>
<dbReference type="GO" id="GO:0016020">
    <property type="term" value="C:membrane"/>
    <property type="evidence" value="ECO:0007669"/>
    <property type="project" value="UniProtKB-SubCell"/>
</dbReference>
<dbReference type="SUPFAM" id="SSF58104">
    <property type="entry name" value="Methyl-accepting chemotaxis protein (MCP) signaling domain"/>
    <property type="match status" value="1"/>
</dbReference>
<evidence type="ECO:0000256" key="3">
    <source>
        <dbReference type="PROSITE-ProRule" id="PRU00284"/>
    </source>
</evidence>
<dbReference type="Gene3D" id="6.10.340.10">
    <property type="match status" value="1"/>
</dbReference>
<evidence type="ECO:0000259" key="5">
    <source>
        <dbReference type="PROSITE" id="PS50111"/>
    </source>
</evidence>